<dbReference type="InterPro" id="IPR027417">
    <property type="entry name" value="P-loop_NTPase"/>
</dbReference>
<feature type="transmembrane region" description="Helical" evidence="7">
    <location>
        <begin position="91"/>
        <end position="110"/>
    </location>
</feature>
<keyword evidence="11" id="KW-1185">Reference proteome</keyword>
<dbReference type="GO" id="GO:0005524">
    <property type="term" value="F:ATP binding"/>
    <property type="evidence" value="ECO:0007669"/>
    <property type="project" value="UniProtKB-KW"/>
</dbReference>
<evidence type="ECO:0000256" key="6">
    <source>
        <dbReference type="ARBA" id="ARBA00023136"/>
    </source>
</evidence>
<dbReference type="SMART" id="SM00382">
    <property type="entry name" value="AAA"/>
    <property type="match status" value="1"/>
</dbReference>
<feature type="domain" description="ABC transporter" evidence="8">
    <location>
        <begin position="371"/>
        <end position="612"/>
    </location>
</feature>
<organism evidence="10 11">
    <name type="scientific">Brachybacterium muris UCD-AY4</name>
    <dbReference type="NCBI Taxonomy" id="1249481"/>
    <lineage>
        <taxon>Bacteria</taxon>
        <taxon>Bacillati</taxon>
        <taxon>Actinomycetota</taxon>
        <taxon>Actinomycetes</taxon>
        <taxon>Micrococcales</taxon>
        <taxon>Dermabacteraceae</taxon>
        <taxon>Brachybacterium</taxon>
    </lineage>
</organism>
<dbReference type="Pfam" id="PF00005">
    <property type="entry name" value="ABC_tran"/>
    <property type="match status" value="1"/>
</dbReference>
<evidence type="ECO:0000256" key="1">
    <source>
        <dbReference type="ARBA" id="ARBA00004651"/>
    </source>
</evidence>
<keyword evidence="5 7" id="KW-1133">Transmembrane helix</keyword>
<dbReference type="InterPro" id="IPR011527">
    <property type="entry name" value="ABC1_TM_dom"/>
</dbReference>
<evidence type="ECO:0000259" key="8">
    <source>
        <dbReference type="PROSITE" id="PS50893"/>
    </source>
</evidence>
<keyword evidence="2 7" id="KW-0812">Transmembrane</keyword>
<dbReference type="EMBL" id="AORC01000010">
    <property type="protein sequence ID" value="EYT49194.1"/>
    <property type="molecule type" value="Genomic_DNA"/>
</dbReference>
<dbReference type="GO" id="GO:0016887">
    <property type="term" value="F:ATP hydrolysis activity"/>
    <property type="evidence" value="ECO:0007669"/>
    <property type="project" value="InterPro"/>
</dbReference>
<keyword evidence="4" id="KW-0067">ATP-binding</keyword>
<evidence type="ECO:0000256" key="3">
    <source>
        <dbReference type="ARBA" id="ARBA00022741"/>
    </source>
</evidence>
<dbReference type="GO" id="GO:0034040">
    <property type="term" value="F:ATPase-coupled lipid transmembrane transporter activity"/>
    <property type="evidence" value="ECO:0007669"/>
    <property type="project" value="TreeGrafter"/>
</dbReference>
<dbReference type="InterPro" id="IPR039421">
    <property type="entry name" value="Type_1_exporter"/>
</dbReference>
<dbReference type="OrthoDB" id="9806127at2"/>
<dbReference type="HOGENOM" id="CLU_000604_84_3_11"/>
<sequence>MKTAASAPSAVPRNNVLADVARLRKTFFLVPWRMRPKVLGLVVASIAVSFLDVLAVAAMLPLTQMLTSAGAVPEFVQNFVVPLVRTEDPQALLYIVAGIVVVALLLKNVLTIVLRWWSIGVVQSAGAAMQSEMLRRYLAAPYVTHLNHSRSVILQTITGSVPSGMSAVLRGYVGVLVDAVMALVLLVTLLVLSPVVSLISVVVFGGGSLLLARVLKPWAVRTAVRTLDRNTESWNYLNPAIEGFRESRIFGREKSFSERYAENRKHYAGLSRDSAMLAEAPKYTLEIFLILGILLVAFTLFATKPLDEAFGLLGAFGVAALRLAPAMNRIVTNLNVVRSGRPALEQVVQEMESLEGDALLDPSREEQEQDLPVEDIVVSGLGYRYPGSERDVLTDVDVVVPRGQTIALVGSSGAGKTTFADILAGLLTPTSGTVTTGGIDISSHPRSWRRQVAMVSQKVYIWEAPLRDLITFCEDPAEVDEQRLRSAIERARLTSIVDDLPDGLDTRIGDGGSRLSGGQVQRVGIARALYADPQVLILDEATSALDNETEHEITATIEALHGQITVVVIAHRLSTVKNADEILFFARGRLRSRGTMAHLRETDPEFARLVELGSLDSGRLGE</sequence>
<dbReference type="RefSeq" id="WP_017823335.1">
    <property type="nucleotide sequence ID" value="NZ_AORC01000010.1"/>
</dbReference>
<gene>
    <name evidence="10" type="ORF">D641_0109025</name>
</gene>
<comment type="caution">
    <text evidence="10">The sequence shown here is derived from an EMBL/GenBank/DDBJ whole genome shotgun (WGS) entry which is preliminary data.</text>
</comment>
<dbReference type="Pfam" id="PF00664">
    <property type="entry name" value="ABC_membrane"/>
    <property type="match status" value="1"/>
</dbReference>
<feature type="transmembrane region" description="Helical" evidence="7">
    <location>
        <begin position="309"/>
        <end position="331"/>
    </location>
</feature>
<dbReference type="PANTHER" id="PTHR24221:SF654">
    <property type="entry name" value="ATP-BINDING CASSETTE SUB-FAMILY B MEMBER 6"/>
    <property type="match status" value="1"/>
</dbReference>
<proteinExistence type="predicted"/>
<evidence type="ECO:0000256" key="5">
    <source>
        <dbReference type="ARBA" id="ARBA00022989"/>
    </source>
</evidence>
<feature type="transmembrane region" description="Helical" evidence="7">
    <location>
        <begin position="38"/>
        <end position="60"/>
    </location>
</feature>
<feature type="domain" description="ABC transmembrane type-1" evidence="9">
    <location>
        <begin position="71"/>
        <end position="339"/>
    </location>
</feature>
<evidence type="ECO:0008006" key="12">
    <source>
        <dbReference type="Google" id="ProtNLM"/>
    </source>
</evidence>
<evidence type="ECO:0000256" key="7">
    <source>
        <dbReference type="SAM" id="Phobius"/>
    </source>
</evidence>
<dbReference type="STRING" id="1249481.D641_0109025"/>
<protein>
    <recommendedName>
        <fullName evidence="12">ABC transporter ATP-binding protein</fullName>
    </recommendedName>
</protein>
<comment type="subcellular location">
    <subcellularLocation>
        <location evidence="1">Cell membrane</location>
        <topology evidence="1">Multi-pass membrane protein</topology>
    </subcellularLocation>
</comment>
<feature type="transmembrane region" description="Helical" evidence="7">
    <location>
        <begin position="283"/>
        <end position="303"/>
    </location>
</feature>
<dbReference type="PROSITE" id="PS50929">
    <property type="entry name" value="ABC_TM1F"/>
    <property type="match status" value="1"/>
</dbReference>
<dbReference type="GO" id="GO:0005886">
    <property type="term" value="C:plasma membrane"/>
    <property type="evidence" value="ECO:0007669"/>
    <property type="project" value="UniProtKB-SubCell"/>
</dbReference>
<evidence type="ECO:0000313" key="11">
    <source>
        <dbReference type="Proteomes" id="UP000019754"/>
    </source>
</evidence>
<dbReference type="PANTHER" id="PTHR24221">
    <property type="entry name" value="ATP-BINDING CASSETTE SUB-FAMILY B"/>
    <property type="match status" value="1"/>
</dbReference>
<dbReference type="Proteomes" id="UP000019754">
    <property type="component" value="Unassembled WGS sequence"/>
</dbReference>
<dbReference type="InterPro" id="IPR003439">
    <property type="entry name" value="ABC_transporter-like_ATP-bd"/>
</dbReference>
<keyword evidence="3" id="KW-0547">Nucleotide-binding</keyword>
<name>A0A022KTK0_9MICO</name>
<keyword evidence="6 7" id="KW-0472">Membrane</keyword>
<dbReference type="InterPro" id="IPR003593">
    <property type="entry name" value="AAA+_ATPase"/>
</dbReference>
<dbReference type="SUPFAM" id="SSF90123">
    <property type="entry name" value="ABC transporter transmembrane region"/>
    <property type="match status" value="1"/>
</dbReference>
<evidence type="ECO:0000256" key="2">
    <source>
        <dbReference type="ARBA" id="ARBA00022692"/>
    </source>
</evidence>
<dbReference type="Gene3D" id="3.40.50.300">
    <property type="entry name" value="P-loop containing nucleotide triphosphate hydrolases"/>
    <property type="match status" value="1"/>
</dbReference>
<dbReference type="Gene3D" id="1.20.1560.10">
    <property type="entry name" value="ABC transporter type 1, transmembrane domain"/>
    <property type="match status" value="1"/>
</dbReference>
<accession>A0A022KTK0</accession>
<evidence type="ECO:0000256" key="4">
    <source>
        <dbReference type="ARBA" id="ARBA00022840"/>
    </source>
</evidence>
<reference evidence="10 11" key="1">
    <citation type="journal article" date="2013" name="Genome Announc.">
        <title>Draft genome sequence of an Actinobacterium, Brachybacterium muris strain UCD-AY4.</title>
        <authorList>
            <person name="Lo J.R."/>
            <person name="Lang J.M."/>
            <person name="Darling A.E."/>
            <person name="Eisen J.A."/>
            <person name="Coil D.A."/>
        </authorList>
    </citation>
    <scope>NUCLEOTIDE SEQUENCE [LARGE SCALE GENOMIC DNA]</scope>
    <source>
        <strain evidence="10 11">UCD-AY4</strain>
    </source>
</reference>
<evidence type="ECO:0000313" key="10">
    <source>
        <dbReference type="EMBL" id="EYT49194.1"/>
    </source>
</evidence>
<dbReference type="GO" id="GO:0140359">
    <property type="term" value="F:ABC-type transporter activity"/>
    <property type="evidence" value="ECO:0007669"/>
    <property type="project" value="InterPro"/>
</dbReference>
<dbReference type="InterPro" id="IPR036640">
    <property type="entry name" value="ABC1_TM_sf"/>
</dbReference>
<dbReference type="SUPFAM" id="SSF52540">
    <property type="entry name" value="P-loop containing nucleoside triphosphate hydrolases"/>
    <property type="match status" value="1"/>
</dbReference>
<dbReference type="AlphaFoldDB" id="A0A022KTK0"/>
<dbReference type="PROSITE" id="PS50893">
    <property type="entry name" value="ABC_TRANSPORTER_2"/>
    <property type="match status" value="1"/>
</dbReference>
<evidence type="ECO:0000259" key="9">
    <source>
        <dbReference type="PROSITE" id="PS50929"/>
    </source>
</evidence>